<proteinExistence type="predicted"/>
<dbReference type="RefSeq" id="WP_218327692.1">
    <property type="nucleotide sequence ID" value="NZ_JAHUZB010000013.1"/>
</dbReference>
<sequence length="331" mass="40005">MKKPIELPFRRPTIFHTPRDTALLGILTLDPNSYDWLYSNFIDIYFNKITGIDNYYPKTIWEYCPFLYVFYLPYEYILTSYNNFSDFIETAISTGYYVCPLINRKFIKEYSVHDESDHNPFITGFNPLQRTITTYDFFEEGTYSKENISYSSVNEAFLELPRTKEFNEDYSGLQGRVFLIKYNNNANYQFNKKEVLTKLKSFLTSENLIIKNIYSVDIEKECSEDYVFGLECYNYLKNGWLLRRQLGLIYSKALFWKKRYIYFREKNYLKSNEKTVENIDCLINISREFLFLYMKYEIQGKKFSFERYEKMRKEIIDLERSIAEEFISDLY</sequence>
<dbReference type="EMBL" id="JAHUZB010000013">
    <property type="protein sequence ID" value="MBV7392478.1"/>
    <property type="molecule type" value="Genomic_DNA"/>
</dbReference>
<protein>
    <submittedName>
        <fullName evidence="1">Uncharacterized protein</fullName>
    </submittedName>
</protein>
<evidence type="ECO:0000313" key="1">
    <source>
        <dbReference type="EMBL" id="MBV7392478.1"/>
    </source>
</evidence>
<name>A0ABS6THQ5_9ENTE</name>
<evidence type="ECO:0000313" key="2">
    <source>
        <dbReference type="Proteomes" id="UP000774130"/>
    </source>
</evidence>
<comment type="caution">
    <text evidence="1">The sequence shown here is derived from an EMBL/GenBank/DDBJ whole genome shotgun (WGS) entry which is preliminary data.</text>
</comment>
<dbReference type="Proteomes" id="UP000774130">
    <property type="component" value="Unassembled WGS sequence"/>
</dbReference>
<accession>A0ABS6THQ5</accession>
<organism evidence="1 2">
    <name type="scientific">Enterococcus alishanensis</name>
    <dbReference type="NCBI Taxonomy" id="1303817"/>
    <lineage>
        <taxon>Bacteria</taxon>
        <taxon>Bacillati</taxon>
        <taxon>Bacillota</taxon>
        <taxon>Bacilli</taxon>
        <taxon>Lactobacillales</taxon>
        <taxon>Enterococcaceae</taxon>
        <taxon>Enterococcus</taxon>
    </lineage>
</organism>
<reference evidence="1 2" key="1">
    <citation type="submission" date="2021-06" db="EMBL/GenBank/DDBJ databases">
        <title>Enterococcus alishanensis sp. nov., a novel lactic acid bacterium isolated from fresh coffee beans.</title>
        <authorList>
            <person name="Chen Y.-S."/>
        </authorList>
    </citation>
    <scope>NUCLEOTIDE SEQUENCE [LARGE SCALE GENOMIC DNA]</scope>
    <source>
        <strain evidence="1 2">ALS3</strain>
    </source>
</reference>
<keyword evidence="2" id="KW-1185">Reference proteome</keyword>
<gene>
    <name evidence="1" type="ORF">KUA55_17630</name>
</gene>